<dbReference type="PANTHER" id="PTHR11232:SF34">
    <property type="entry name" value="PROTEIN FAM43B"/>
    <property type="match status" value="1"/>
</dbReference>
<dbReference type="SUPFAM" id="SSF50729">
    <property type="entry name" value="PH domain-like"/>
    <property type="match status" value="1"/>
</dbReference>
<dbReference type="Gene3D" id="2.30.29.30">
    <property type="entry name" value="Pleckstrin-homology domain (PH domain)/Phosphotyrosine-binding domain (PTB)"/>
    <property type="match status" value="1"/>
</dbReference>
<proteinExistence type="predicted"/>
<dbReference type="Proteomes" id="UP000515159">
    <property type="component" value="Chromosome 15"/>
</dbReference>
<keyword evidence="2" id="KW-1185">Reference proteome</keyword>
<name>A0A6P8P8K3_GEOSA</name>
<reference evidence="3" key="1">
    <citation type="submission" date="2025-08" db="UniProtKB">
        <authorList>
            <consortium name="RefSeq"/>
        </authorList>
    </citation>
    <scope>IDENTIFICATION</scope>
</reference>
<gene>
    <name evidence="3" type="primary">FAM43B</name>
</gene>
<evidence type="ECO:0000313" key="2">
    <source>
        <dbReference type="Proteomes" id="UP000515159"/>
    </source>
</evidence>
<dbReference type="Pfam" id="PF14719">
    <property type="entry name" value="PID_2"/>
    <property type="match status" value="1"/>
</dbReference>
<sequence length="269" mass="30517">MLPWKRSKLVLLAEAPARPPKSPGLAYASLLSAFLRRCPDLPRPERCLRRLFRSRRRTLEVTRDEPSYRARYLGNAVTLHAKGYGCTDEALRKIWARSEGGARGADMTLSLGAQGLRLSPREPAARKPGHAYPLRRITYCAADAPRHPRVFAWVFRHQLKNKAVVLRCHAVLLSRPDKANALARLVAHSARTALSDFQRLKRRDDGRRLRAQLLGRAAVPGTPLRAQLKATCPYEPRSAPRLSCIPEEEEEEERPVLDLAHELRRCYVF</sequence>
<dbReference type="GeneID" id="117348768"/>
<evidence type="ECO:0000313" key="3">
    <source>
        <dbReference type="RefSeq" id="XP_033777110.1"/>
    </source>
</evidence>
<dbReference type="PROSITE" id="PS01179">
    <property type="entry name" value="PID"/>
    <property type="match status" value="1"/>
</dbReference>
<dbReference type="OrthoDB" id="5962185at2759"/>
<feature type="domain" description="PID" evidence="1">
    <location>
        <begin position="67"/>
        <end position="195"/>
    </location>
</feature>
<dbReference type="InParanoid" id="A0A6P8P8K3"/>
<dbReference type="SMART" id="SM00462">
    <property type="entry name" value="PTB"/>
    <property type="match status" value="1"/>
</dbReference>
<dbReference type="KEGG" id="gsh:117348768"/>
<dbReference type="FunCoup" id="A0A6P8P8K3">
    <property type="interactions" value="4"/>
</dbReference>
<dbReference type="InterPro" id="IPR051133">
    <property type="entry name" value="Adapter_Engulfment-Domain"/>
</dbReference>
<accession>A0A6P8P8K3</accession>
<dbReference type="CTD" id="163933"/>
<dbReference type="InterPro" id="IPR006020">
    <property type="entry name" value="PTB/PI_dom"/>
</dbReference>
<dbReference type="RefSeq" id="XP_033777110.1">
    <property type="nucleotide sequence ID" value="XM_033921219.1"/>
</dbReference>
<dbReference type="AlphaFoldDB" id="A0A6P8P8K3"/>
<dbReference type="InterPro" id="IPR011993">
    <property type="entry name" value="PH-like_dom_sf"/>
</dbReference>
<protein>
    <submittedName>
        <fullName evidence="3">Protein FAM43B</fullName>
    </submittedName>
</protein>
<organism evidence="2 3">
    <name type="scientific">Geotrypetes seraphini</name>
    <name type="common">Gaboon caecilian</name>
    <name type="synonym">Caecilia seraphini</name>
    <dbReference type="NCBI Taxonomy" id="260995"/>
    <lineage>
        <taxon>Eukaryota</taxon>
        <taxon>Metazoa</taxon>
        <taxon>Chordata</taxon>
        <taxon>Craniata</taxon>
        <taxon>Vertebrata</taxon>
        <taxon>Euteleostomi</taxon>
        <taxon>Amphibia</taxon>
        <taxon>Gymnophiona</taxon>
        <taxon>Geotrypetes</taxon>
    </lineage>
</organism>
<evidence type="ECO:0000259" key="1">
    <source>
        <dbReference type="PROSITE" id="PS01179"/>
    </source>
</evidence>
<dbReference type="PANTHER" id="PTHR11232">
    <property type="entry name" value="PHOSPHOTYROSINE INTERACTION DOMAIN-CONTAINING FAMILY MEMBER"/>
    <property type="match status" value="1"/>
</dbReference>